<sequence>MEVLVLNFGMVGWDLKDRRGWVSIASLNTQWISLLCTEELTFPTCLQTRKDDDSSSSPGCFPTSVAVPLNQNSTQYCCSKCVDEQRWWLAIMMQVGQMFTLLAQFNSSASISFTKQACPIPVDEQ</sequence>
<name>A0A061EIH1_THECC</name>
<gene>
    <name evidence="1" type="ORF">TCM_019435</name>
</gene>
<evidence type="ECO:0000313" key="2">
    <source>
        <dbReference type="Proteomes" id="UP000026915"/>
    </source>
</evidence>
<organism evidence="1 2">
    <name type="scientific">Theobroma cacao</name>
    <name type="common">Cacao</name>
    <name type="synonym">Cocoa</name>
    <dbReference type="NCBI Taxonomy" id="3641"/>
    <lineage>
        <taxon>Eukaryota</taxon>
        <taxon>Viridiplantae</taxon>
        <taxon>Streptophyta</taxon>
        <taxon>Embryophyta</taxon>
        <taxon>Tracheophyta</taxon>
        <taxon>Spermatophyta</taxon>
        <taxon>Magnoliopsida</taxon>
        <taxon>eudicotyledons</taxon>
        <taxon>Gunneridae</taxon>
        <taxon>Pentapetalae</taxon>
        <taxon>rosids</taxon>
        <taxon>malvids</taxon>
        <taxon>Malvales</taxon>
        <taxon>Malvaceae</taxon>
        <taxon>Byttnerioideae</taxon>
        <taxon>Theobroma</taxon>
    </lineage>
</organism>
<accession>A0A061EIH1</accession>
<dbReference type="EMBL" id="CM001882">
    <property type="protein sequence ID" value="EOY04172.1"/>
    <property type="molecule type" value="Genomic_DNA"/>
</dbReference>
<keyword evidence="2" id="KW-1185">Reference proteome</keyword>
<dbReference type="HOGENOM" id="CLU_1996718_0_0_1"/>
<dbReference type="AlphaFoldDB" id="A0A061EIH1"/>
<dbReference type="InParanoid" id="A0A061EIH1"/>
<protein>
    <submittedName>
        <fullName evidence="1">Uncharacterized protein</fullName>
    </submittedName>
</protein>
<dbReference type="Proteomes" id="UP000026915">
    <property type="component" value="Chromosome 4"/>
</dbReference>
<evidence type="ECO:0000313" key="1">
    <source>
        <dbReference type="EMBL" id="EOY04172.1"/>
    </source>
</evidence>
<dbReference type="Gramene" id="EOY04172">
    <property type="protein sequence ID" value="EOY04172"/>
    <property type="gene ID" value="TCM_019435"/>
</dbReference>
<reference evidence="1 2" key="1">
    <citation type="journal article" date="2013" name="Genome Biol.">
        <title>The genome sequence of the most widely cultivated cacao type and its use to identify candidate genes regulating pod color.</title>
        <authorList>
            <person name="Motamayor J.C."/>
            <person name="Mockaitis K."/>
            <person name="Schmutz J."/>
            <person name="Haiminen N."/>
            <person name="Iii D.L."/>
            <person name="Cornejo O."/>
            <person name="Findley S.D."/>
            <person name="Zheng P."/>
            <person name="Utro F."/>
            <person name="Royaert S."/>
            <person name="Saski C."/>
            <person name="Jenkins J."/>
            <person name="Podicheti R."/>
            <person name="Zhao M."/>
            <person name="Scheffler B.E."/>
            <person name="Stack J.C."/>
            <person name="Feltus F.A."/>
            <person name="Mustiga G.M."/>
            <person name="Amores F."/>
            <person name="Phillips W."/>
            <person name="Marelli J.P."/>
            <person name="May G.D."/>
            <person name="Shapiro H."/>
            <person name="Ma J."/>
            <person name="Bustamante C.D."/>
            <person name="Schnell R.J."/>
            <person name="Main D."/>
            <person name="Gilbert D."/>
            <person name="Parida L."/>
            <person name="Kuhn D.N."/>
        </authorList>
    </citation>
    <scope>NUCLEOTIDE SEQUENCE [LARGE SCALE GENOMIC DNA]</scope>
    <source>
        <strain evidence="2">cv. Matina 1-6</strain>
    </source>
</reference>
<proteinExistence type="predicted"/>